<sequence length="658" mass="71398">MEAEFVATCAQEAEGEAARLEDASGGLDVERTNLPTQGETKSSPDREGNTEAKAEETRKRSLDAVDECSTTADGDDLRGASSATDDTNTRIRVDGLNKWFSPKQVKLRFAALGVSGIRRLKKFNNQEYAFVEFETAEQRSDGERKIAGHVWRHATLRTTLASRLDPERWAKKPCLDGSAPEVEATDADPSTAKSAVDCVAPLHQTSYEQQLQLKRDSVLRALRGLPDAMREAAKTVEKHRRSEWDLPWLAHAHLAAHEGAPCPVAPVVPSPLTEGYRNKCEFTFGMDADGRPNVGFQLGKVRSIGHVVGSPEDCPNVSPEMKAAVARVHTYLSTGSRLPVYNKMDASGFWRQILARQTFNNDDGQPPALMLLLQVQASAVDAAAASGEVDALVESLKHPPLQPAVRLSVGLQNGHGPGEMVASGDVRVLVGEDLNLEERFLGMKFRISPAAFFQVNTRAAERLCALLRSECELHADTILLDVCCGTGTIGLSMAPAVKRVIGIELCEEAVHDARANADLNQLANVEFHAARAEHAIKRVLEGLTSSELANLVAIVDPPRQGLHHDVLKTLRACAHLRRLLFVSCHVPGFVNNAIALCRPPSQSFKGEAFVPAKMIPVDLFPHTQHCELVVVLERPDLGQQSSTVPTMVPNADSSPAAA</sequence>
<dbReference type="PROSITE" id="PS51687">
    <property type="entry name" value="SAM_MT_RNA_M5U"/>
    <property type="match status" value="1"/>
</dbReference>
<evidence type="ECO:0000256" key="3">
    <source>
        <dbReference type="ARBA" id="ARBA00022691"/>
    </source>
</evidence>
<protein>
    <submittedName>
        <fullName evidence="6">Uncharacterized protein</fullName>
    </submittedName>
</protein>
<name>A0AB34JM42_PRYPA</name>
<evidence type="ECO:0000256" key="5">
    <source>
        <dbReference type="SAM" id="MobiDB-lite"/>
    </source>
</evidence>
<dbReference type="GO" id="GO:0006396">
    <property type="term" value="P:RNA processing"/>
    <property type="evidence" value="ECO:0007669"/>
    <property type="project" value="InterPro"/>
</dbReference>
<dbReference type="CDD" id="cd02440">
    <property type="entry name" value="AdoMet_MTases"/>
    <property type="match status" value="1"/>
</dbReference>
<evidence type="ECO:0000256" key="1">
    <source>
        <dbReference type="ARBA" id="ARBA00022603"/>
    </source>
</evidence>
<proteinExistence type="inferred from homology"/>
<dbReference type="PANTHER" id="PTHR45904">
    <property type="entry name" value="TRNA (URACIL-5-)-METHYLTRANSFERASE"/>
    <property type="match status" value="1"/>
</dbReference>
<feature type="compositionally biased region" description="Basic and acidic residues" evidence="5">
    <location>
        <begin position="42"/>
        <end position="63"/>
    </location>
</feature>
<dbReference type="Gene3D" id="2.40.50.1070">
    <property type="match status" value="1"/>
</dbReference>
<evidence type="ECO:0000313" key="7">
    <source>
        <dbReference type="Proteomes" id="UP001515480"/>
    </source>
</evidence>
<dbReference type="AlphaFoldDB" id="A0AB34JM42"/>
<dbReference type="EMBL" id="JBGBPQ010000007">
    <property type="protein sequence ID" value="KAL1521797.1"/>
    <property type="molecule type" value="Genomic_DNA"/>
</dbReference>
<dbReference type="Pfam" id="PF05958">
    <property type="entry name" value="tRNA_U5-meth_tr"/>
    <property type="match status" value="1"/>
</dbReference>
<dbReference type="Proteomes" id="UP001515480">
    <property type="component" value="Unassembled WGS sequence"/>
</dbReference>
<dbReference type="GO" id="GO:0003723">
    <property type="term" value="F:RNA binding"/>
    <property type="evidence" value="ECO:0007669"/>
    <property type="project" value="TreeGrafter"/>
</dbReference>
<feature type="binding site" evidence="4">
    <location>
        <position position="504"/>
    </location>
    <ligand>
        <name>S-adenosyl-L-methionine</name>
        <dbReference type="ChEBI" id="CHEBI:59789"/>
    </ligand>
</feature>
<evidence type="ECO:0000256" key="4">
    <source>
        <dbReference type="PROSITE-ProRule" id="PRU01024"/>
    </source>
</evidence>
<keyword evidence="1 4" id="KW-0489">Methyltransferase</keyword>
<dbReference type="SUPFAM" id="SSF54928">
    <property type="entry name" value="RNA-binding domain, RBD"/>
    <property type="match status" value="1"/>
</dbReference>
<dbReference type="InterPro" id="IPR029063">
    <property type="entry name" value="SAM-dependent_MTases_sf"/>
</dbReference>
<feature type="binding site" evidence="4">
    <location>
        <position position="454"/>
    </location>
    <ligand>
        <name>S-adenosyl-L-methionine</name>
        <dbReference type="ChEBI" id="CHEBI:59789"/>
    </ligand>
</feature>
<feature type="active site" description="Nucleophile" evidence="4">
    <location>
        <position position="584"/>
    </location>
</feature>
<comment type="caution">
    <text evidence="4">Lacks conserved residue(s) required for the propagation of feature annotation.</text>
</comment>
<keyword evidence="7" id="KW-1185">Reference proteome</keyword>
<dbReference type="InterPro" id="IPR045850">
    <property type="entry name" value="TRM2_met"/>
</dbReference>
<dbReference type="PANTHER" id="PTHR45904:SF2">
    <property type="entry name" value="TRNA (URACIL-5-)-METHYLTRANSFERASE HOMOLOG A"/>
    <property type="match status" value="1"/>
</dbReference>
<dbReference type="InterPro" id="IPR010280">
    <property type="entry name" value="U5_MeTrfase_fam"/>
</dbReference>
<feature type="region of interest" description="Disordered" evidence="5">
    <location>
        <begin position="13"/>
        <end position="85"/>
    </location>
</feature>
<dbReference type="Gene3D" id="3.40.50.150">
    <property type="entry name" value="Vaccinia Virus protein VP39"/>
    <property type="match status" value="1"/>
</dbReference>
<keyword evidence="2 4" id="KW-0808">Transferase</keyword>
<evidence type="ECO:0000313" key="6">
    <source>
        <dbReference type="EMBL" id="KAL1521797.1"/>
    </source>
</evidence>
<dbReference type="InterPro" id="IPR035979">
    <property type="entry name" value="RBD_domain_sf"/>
</dbReference>
<comment type="caution">
    <text evidence="6">The sequence shown here is derived from an EMBL/GenBank/DDBJ whole genome shotgun (WGS) entry which is preliminary data.</text>
</comment>
<keyword evidence="3 4" id="KW-0949">S-adenosyl-L-methionine</keyword>
<dbReference type="GO" id="GO:0008173">
    <property type="term" value="F:RNA methyltransferase activity"/>
    <property type="evidence" value="ECO:0007669"/>
    <property type="project" value="InterPro"/>
</dbReference>
<dbReference type="SUPFAM" id="SSF53335">
    <property type="entry name" value="S-adenosyl-L-methionine-dependent methyltransferases"/>
    <property type="match status" value="1"/>
</dbReference>
<accession>A0AB34JM42</accession>
<dbReference type="GO" id="GO:0032259">
    <property type="term" value="P:methylation"/>
    <property type="evidence" value="ECO:0007669"/>
    <property type="project" value="UniProtKB-KW"/>
</dbReference>
<comment type="similarity">
    <text evidence="4">Belongs to the class I-like SAM-binding methyltransferase superfamily. RNA M5U methyltransferase family.</text>
</comment>
<reference evidence="6 7" key="1">
    <citation type="journal article" date="2024" name="Science">
        <title>Giant polyketide synthase enzymes in the biosynthesis of giant marine polyether toxins.</title>
        <authorList>
            <person name="Fallon T.R."/>
            <person name="Shende V.V."/>
            <person name="Wierzbicki I.H."/>
            <person name="Pendleton A.L."/>
            <person name="Watervoot N.F."/>
            <person name="Auber R.P."/>
            <person name="Gonzalez D.J."/>
            <person name="Wisecaver J.H."/>
            <person name="Moore B.S."/>
        </authorList>
    </citation>
    <scope>NUCLEOTIDE SEQUENCE [LARGE SCALE GENOMIC DNA]</scope>
    <source>
        <strain evidence="6 7">12B1</strain>
    </source>
</reference>
<gene>
    <name evidence="6" type="ORF">AB1Y20_021450</name>
</gene>
<feature type="binding site" evidence="4">
    <location>
        <position position="556"/>
    </location>
    <ligand>
        <name>S-adenosyl-L-methionine</name>
        <dbReference type="ChEBI" id="CHEBI:59789"/>
    </ligand>
</feature>
<organism evidence="6 7">
    <name type="scientific">Prymnesium parvum</name>
    <name type="common">Toxic golden alga</name>
    <dbReference type="NCBI Taxonomy" id="97485"/>
    <lineage>
        <taxon>Eukaryota</taxon>
        <taxon>Haptista</taxon>
        <taxon>Haptophyta</taxon>
        <taxon>Prymnesiophyceae</taxon>
        <taxon>Prymnesiales</taxon>
        <taxon>Prymnesiaceae</taxon>
        <taxon>Prymnesium</taxon>
    </lineage>
</organism>
<evidence type="ECO:0000256" key="2">
    <source>
        <dbReference type="ARBA" id="ARBA00022679"/>
    </source>
</evidence>